<dbReference type="SUPFAM" id="SSF54373">
    <property type="entry name" value="FAD-linked reductases, C-terminal domain"/>
    <property type="match status" value="1"/>
</dbReference>
<evidence type="ECO:0000256" key="3">
    <source>
        <dbReference type="ARBA" id="ARBA00022827"/>
    </source>
</evidence>
<evidence type="ECO:0000313" key="7">
    <source>
        <dbReference type="EMBL" id="CDN53857.1"/>
    </source>
</evidence>
<protein>
    <submittedName>
        <fullName evidence="7">Salicylate 1-monooxygenase</fullName>
    </submittedName>
</protein>
<evidence type="ECO:0000259" key="6">
    <source>
        <dbReference type="Pfam" id="PF01494"/>
    </source>
</evidence>
<evidence type="ECO:0000256" key="4">
    <source>
        <dbReference type="ARBA" id="ARBA00023002"/>
    </source>
</evidence>
<dbReference type="AlphaFoldDB" id="A0A068T5S0"/>
<comment type="cofactor">
    <cofactor evidence="1">
        <name>FAD</name>
        <dbReference type="ChEBI" id="CHEBI:57692"/>
    </cofactor>
</comment>
<dbReference type="PANTHER" id="PTHR13789">
    <property type="entry name" value="MONOOXYGENASE"/>
    <property type="match status" value="1"/>
</dbReference>
<dbReference type="Gene3D" id="3.50.50.60">
    <property type="entry name" value="FAD/NAD(P)-binding domain"/>
    <property type="match status" value="1"/>
</dbReference>
<accession>A0A068T5S0</accession>
<keyword evidence="5 7" id="KW-0503">Monooxygenase</keyword>
<dbReference type="InterPro" id="IPR036188">
    <property type="entry name" value="FAD/NAD-bd_sf"/>
</dbReference>
<keyword evidence="4" id="KW-0560">Oxidoreductase</keyword>
<name>A0A068T5S0_NEOGA</name>
<dbReference type="EMBL" id="HG938355">
    <property type="protein sequence ID" value="CDN53857.1"/>
    <property type="molecule type" value="Genomic_DNA"/>
</dbReference>
<dbReference type="RefSeq" id="WP_038542563.1">
    <property type="nucleotide sequence ID" value="NZ_HG938355.1"/>
</dbReference>
<proteinExistence type="predicted"/>
<dbReference type="Proteomes" id="UP000028186">
    <property type="component" value="Chromosome I"/>
</dbReference>
<dbReference type="PANTHER" id="PTHR13789:SF318">
    <property type="entry name" value="GERANYLGERANYL DIPHOSPHATE REDUCTASE"/>
    <property type="match status" value="1"/>
</dbReference>
<dbReference type="PATRIC" id="fig|1028801.3.peg.1532"/>
<evidence type="ECO:0000313" key="8">
    <source>
        <dbReference type="Proteomes" id="UP000028186"/>
    </source>
</evidence>
<dbReference type="SUPFAM" id="SSF51905">
    <property type="entry name" value="FAD/NAD(P)-binding domain"/>
    <property type="match status" value="1"/>
</dbReference>
<gene>
    <name evidence="7" type="ORF">RG1141_CH15140</name>
</gene>
<keyword evidence="2" id="KW-0285">Flavoprotein</keyword>
<evidence type="ECO:0000256" key="2">
    <source>
        <dbReference type="ARBA" id="ARBA00022630"/>
    </source>
</evidence>
<dbReference type="InterPro" id="IPR050493">
    <property type="entry name" value="FAD-dep_Monooxygenase_BioMet"/>
</dbReference>
<dbReference type="InterPro" id="IPR002938">
    <property type="entry name" value="FAD-bd"/>
</dbReference>
<dbReference type="GO" id="GO:0004497">
    <property type="term" value="F:monooxygenase activity"/>
    <property type="evidence" value="ECO:0007669"/>
    <property type="project" value="UniProtKB-KW"/>
</dbReference>
<organism evidence="7 8">
    <name type="scientific">Neorhizobium galegae bv. officinalis bv. officinalis str. HAMBI 1141</name>
    <dbReference type="NCBI Taxonomy" id="1028801"/>
    <lineage>
        <taxon>Bacteria</taxon>
        <taxon>Pseudomonadati</taxon>
        <taxon>Pseudomonadota</taxon>
        <taxon>Alphaproteobacteria</taxon>
        <taxon>Hyphomicrobiales</taxon>
        <taxon>Rhizobiaceae</taxon>
        <taxon>Rhizobium/Agrobacterium group</taxon>
        <taxon>Neorhizobium</taxon>
    </lineage>
</organism>
<dbReference type="KEGG" id="ngl:RG1141_CH15140"/>
<evidence type="ECO:0000256" key="1">
    <source>
        <dbReference type="ARBA" id="ARBA00001974"/>
    </source>
</evidence>
<dbReference type="GO" id="GO:0071949">
    <property type="term" value="F:FAD binding"/>
    <property type="evidence" value="ECO:0007669"/>
    <property type="project" value="InterPro"/>
</dbReference>
<feature type="domain" description="FAD-binding" evidence="6">
    <location>
        <begin position="6"/>
        <end position="338"/>
    </location>
</feature>
<sequence>MPIERVAIIGAGMAGLTAALAFARHGIACDIFEEAPALIEVGAGLQISPNASHVLSELGVLPALEAVWTEPERIALVSGTSLRPLAHVPTGHFARERWGAPYGVLHRATLQQALLAAVEQNSLCSIHLDTPVRKDPHGTLAGITGRTYPLIVGADGVWSNLRADIPDSPEPDFSRNVAWRFTIPGSARPDWLEAGQVTAFLGPSTHAVAYPLKEIDGFNIVAIASGISPGKTWDAQAGDAQRRMLLGQFHRWDRRIVQLIERAEQPTFWPLYEVSAGRWHNGRDMVLIGDAAHAMMPFAAQGASMAIEDAFVLANRMTGPLPLAQALAEFESERTGRIAKVRARGLFNRFAYHARGPIRLGRDIVLSLRPPQSLAADFDWLYGFKAR</sequence>
<reference evidence="8" key="1">
    <citation type="journal article" date="2014" name="BMC Genomics">
        <title>Genome sequencing of two Neorhizobium galegae strains reveals a noeT gene responsible for the unusual acetylation of the nodulation factors.</title>
        <authorList>
            <person name="Osterman J."/>
            <person name="Marsh J."/>
            <person name="Laine P.K."/>
            <person name="Zeng Z."/>
            <person name="Alatalo E."/>
            <person name="Sullivan J.T."/>
            <person name="Young J.P."/>
            <person name="Thomas-Oates J."/>
            <person name="Paulin L."/>
            <person name="Lindstrom K."/>
        </authorList>
    </citation>
    <scope>NUCLEOTIDE SEQUENCE [LARGE SCALE GENOMIC DNA]</scope>
    <source>
        <strain evidence="8">HAMBI 1141</strain>
    </source>
</reference>
<dbReference type="Pfam" id="PF01494">
    <property type="entry name" value="FAD_binding_3"/>
    <property type="match status" value="1"/>
</dbReference>
<dbReference type="PRINTS" id="PR00420">
    <property type="entry name" value="RNGMNOXGNASE"/>
</dbReference>
<dbReference type="HOGENOM" id="CLU_009665_19_3_5"/>
<keyword evidence="3" id="KW-0274">FAD</keyword>
<evidence type="ECO:0000256" key="5">
    <source>
        <dbReference type="ARBA" id="ARBA00023033"/>
    </source>
</evidence>
<dbReference type="eggNOG" id="COG0654">
    <property type="taxonomic scope" value="Bacteria"/>
</dbReference>